<dbReference type="EMBL" id="JBGBPQ010000013">
    <property type="protein sequence ID" value="KAL1512390.1"/>
    <property type="molecule type" value="Genomic_DNA"/>
</dbReference>
<dbReference type="InterPro" id="IPR050781">
    <property type="entry name" value="CWC22_splicing_factor"/>
</dbReference>
<proteinExistence type="inferred from homology"/>
<evidence type="ECO:0000256" key="3">
    <source>
        <dbReference type="ARBA" id="ARBA00023242"/>
    </source>
</evidence>
<feature type="compositionally biased region" description="Basic and acidic residues" evidence="4">
    <location>
        <begin position="565"/>
        <end position="582"/>
    </location>
</feature>
<dbReference type="Pfam" id="PF02854">
    <property type="entry name" value="MIF4G"/>
    <property type="match status" value="1"/>
</dbReference>
<dbReference type="PANTHER" id="PTHR18034">
    <property type="entry name" value="CELL CYCLE CONTROL PROTEIN CWF22-RELATED"/>
    <property type="match status" value="1"/>
</dbReference>
<dbReference type="GO" id="GO:0042274">
    <property type="term" value="P:ribosomal small subunit biogenesis"/>
    <property type="evidence" value="ECO:0007669"/>
    <property type="project" value="TreeGrafter"/>
</dbReference>
<feature type="compositionally biased region" description="Basic residues" evidence="4">
    <location>
        <begin position="80"/>
        <end position="89"/>
    </location>
</feature>
<name>A0AB34J787_PRYPA</name>
<feature type="region of interest" description="Disordered" evidence="4">
    <location>
        <begin position="559"/>
        <end position="582"/>
    </location>
</feature>
<dbReference type="InterPro" id="IPR016024">
    <property type="entry name" value="ARM-type_fold"/>
</dbReference>
<feature type="compositionally biased region" description="Acidic residues" evidence="4">
    <location>
        <begin position="189"/>
        <end position="229"/>
    </location>
</feature>
<organism evidence="6 7">
    <name type="scientific">Prymnesium parvum</name>
    <name type="common">Toxic golden alga</name>
    <dbReference type="NCBI Taxonomy" id="97485"/>
    <lineage>
        <taxon>Eukaryota</taxon>
        <taxon>Haptista</taxon>
        <taxon>Haptophyta</taxon>
        <taxon>Prymnesiophyceae</taxon>
        <taxon>Prymnesiales</taxon>
        <taxon>Prymnesiaceae</taxon>
        <taxon>Prymnesium</taxon>
    </lineage>
</organism>
<feature type="compositionally biased region" description="Acidic residues" evidence="4">
    <location>
        <begin position="23"/>
        <end position="35"/>
    </location>
</feature>
<dbReference type="SMART" id="SM00544">
    <property type="entry name" value="MA3"/>
    <property type="match status" value="1"/>
</dbReference>
<dbReference type="PROSITE" id="PS51366">
    <property type="entry name" value="MI"/>
    <property type="match status" value="1"/>
</dbReference>
<evidence type="ECO:0000256" key="1">
    <source>
        <dbReference type="ARBA" id="ARBA00004604"/>
    </source>
</evidence>
<sequence length="794" mass="86604">MGWGAKHKRSTTQLPAELSGELGLDEPSFDADDADGGARSRTAAPSRKQRRKEERLAKKQRQRHGGVPEVAMAAAPPLPPKKRKRKRSERRSTSEAGGGAGRAVVRAPTAFEEMLVERGLVKGKGGREAADAMDDQIEELERKLGLRKGNKARAEVRLQRELEADGLGALARVGVARTAAKGEAKVDESSEDEALLDEEYGDGMGESMDDDELGDEEEGEEEDDEETDVEPAQPPPRKRAVRDLYGQGASSGGEAGGAHEPTTPRAVVAATAEGGGGKYVPPALRAAKAGEAAALSEAVRRRLRGLLNRLSEHNLVAVSGEMAELFAASSSRELGAELTKAVLASSLSDTQILAPLVLLNAALLRALSIRLGPQLLYFFVEAVVLAFEKELRKARTAGSQQHHACGNAALFLAQLYNLRSVHCALIFDLVRMLVDGFGEAELEILTTLLRTVGGQLRADDATALKEIVLQVQAKSATSEGGQSARARVFVSMLVELKNNKHKARDEADGPLARMQKTLRQMAATSGGTEPPPFNVRWAELVEADVTGRWWIVGSAWAGRSTGKSDGAKRSSAERDNEGAASKEETLLELARAQRMNTDVRRSIFVAIMGSEDYVDAHDRISKLRLKKGQQPEIVRVLFECCGQEGIFNRFYALLAARLCTSHREVKFTMQFAFWDEFKSLAEISLHRAANVAKLLAHMLSRDALSISLLKVVKWHRMSERMLFFWQVFFVELLSEPAANVLKVVVPCTLPENAELRDGIQLFSARHLKPLIESKHASLVSALRMVDKVLDGDRS</sequence>
<evidence type="ECO:0000313" key="6">
    <source>
        <dbReference type="EMBL" id="KAL1512390.1"/>
    </source>
</evidence>
<comment type="subcellular location">
    <subcellularLocation>
        <location evidence="1">Nucleus</location>
        <location evidence="1">Nucleolus</location>
    </subcellularLocation>
</comment>
<accession>A0AB34J787</accession>
<dbReference type="GO" id="GO:0003723">
    <property type="term" value="F:RNA binding"/>
    <property type="evidence" value="ECO:0007669"/>
    <property type="project" value="InterPro"/>
</dbReference>
<feature type="domain" description="MI" evidence="5">
    <location>
        <begin position="598"/>
        <end position="714"/>
    </location>
</feature>
<reference evidence="6 7" key="1">
    <citation type="journal article" date="2024" name="Science">
        <title>Giant polyketide synthase enzymes in the biosynthesis of giant marine polyether toxins.</title>
        <authorList>
            <person name="Fallon T.R."/>
            <person name="Shende V.V."/>
            <person name="Wierzbicki I.H."/>
            <person name="Pendleton A.L."/>
            <person name="Watervoot N.F."/>
            <person name="Auber R.P."/>
            <person name="Gonzalez D.J."/>
            <person name="Wisecaver J.H."/>
            <person name="Moore B.S."/>
        </authorList>
    </citation>
    <scope>NUCLEOTIDE SEQUENCE [LARGE SCALE GENOMIC DNA]</scope>
    <source>
        <strain evidence="6 7">12B1</strain>
    </source>
</reference>
<keyword evidence="3" id="KW-0539">Nucleus</keyword>
<dbReference type="InterPro" id="IPR003891">
    <property type="entry name" value="Initiation_fac_eIF4g_MI"/>
</dbReference>
<comment type="caution">
    <text evidence="6">The sequence shown here is derived from an EMBL/GenBank/DDBJ whole genome shotgun (WGS) entry which is preliminary data.</text>
</comment>
<dbReference type="Gene3D" id="1.25.40.180">
    <property type="match status" value="1"/>
</dbReference>
<evidence type="ECO:0000313" key="7">
    <source>
        <dbReference type="Proteomes" id="UP001515480"/>
    </source>
</evidence>
<dbReference type="Pfam" id="PF02847">
    <property type="entry name" value="MA3"/>
    <property type="match status" value="1"/>
</dbReference>
<gene>
    <name evidence="6" type="ORF">AB1Y20_005648</name>
</gene>
<dbReference type="SUPFAM" id="SSF48371">
    <property type="entry name" value="ARM repeat"/>
    <property type="match status" value="1"/>
</dbReference>
<dbReference type="Proteomes" id="UP001515480">
    <property type="component" value="Unassembled WGS sequence"/>
</dbReference>
<evidence type="ECO:0000256" key="2">
    <source>
        <dbReference type="ARBA" id="ARBA00006856"/>
    </source>
</evidence>
<feature type="compositionally biased region" description="Basic residues" evidence="4">
    <location>
        <begin position="1"/>
        <end position="10"/>
    </location>
</feature>
<evidence type="ECO:0000259" key="5">
    <source>
        <dbReference type="PROSITE" id="PS51366"/>
    </source>
</evidence>
<dbReference type="InterPro" id="IPR003890">
    <property type="entry name" value="MIF4G-like_typ-3"/>
</dbReference>
<keyword evidence="7" id="KW-1185">Reference proteome</keyword>
<protein>
    <recommendedName>
        <fullName evidence="5">MI domain-containing protein</fullName>
    </recommendedName>
</protein>
<comment type="similarity">
    <text evidence="2">Belongs to the CWC22 family.</text>
</comment>
<feature type="region of interest" description="Disordered" evidence="4">
    <location>
        <begin position="177"/>
        <end position="240"/>
    </location>
</feature>
<feature type="region of interest" description="Disordered" evidence="4">
    <location>
        <begin position="1"/>
        <end position="106"/>
    </location>
</feature>
<dbReference type="SMART" id="SM00543">
    <property type="entry name" value="MIF4G"/>
    <property type="match status" value="1"/>
</dbReference>
<dbReference type="PANTHER" id="PTHR18034:SF4">
    <property type="entry name" value="NUCLEOLAR MIF4G DOMAIN-CONTAINING PROTEIN 1"/>
    <property type="match status" value="1"/>
</dbReference>
<dbReference type="AlphaFoldDB" id="A0AB34J787"/>
<dbReference type="GO" id="GO:0005730">
    <property type="term" value="C:nucleolus"/>
    <property type="evidence" value="ECO:0007669"/>
    <property type="project" value="UniProtKB-SubCell"/>
</dbReference>
<evidence type="ECO:0000256" key="4">
    <source>
        <dbReference type="SAM" id="MobiDB-lite"/>
    </source>
</evidence>